<organism evidence="2 3">
    <name type="scientific">Sulfitobacter pacificus</name>
    <dbReference type="NCBI Taxonomy" id="1499314"/>
    <lineage>
        <taxon>Bacteria</taxon>
        <taxon>Pseudomonadati</taxon>
        <taxon>Pseudomonadota</taxon>
        <taxon>Alphaproteobacteria</taxon>
        <taxon>Rhodobacterales</taxon>
        <taxon>Roseobacteraceae</taxon>
        <taxon>Sulfitobacter</taxon>
    </lineage>
</organism>
<dbReference type="RefSeq" id="WP_284369792.1">
    <property type="nucleotide sequence ID" value="NZ_BSNL01000001.1"/>
</dbReference>
<keyword evidence="2" id="KW-0067">ATP-binding</keyword>
<feature type="domain" description="Helicase HerA central" evidence="1">
    <location>
        <begin position="156"/>
        <end position="449"/>
    </location>
</feature>
<dbReference type="SUPFAM" id="SSF52540">
    <property type="entry name" value="P-loop containing nucleoside triphosphate hydrolases"/>
    <property type="match status" value="1"/>
</dbReference>
<dbReference type="InterPro" id="IPR002789">
    <property type="entry name" value="HerA_central"/>
</dbReference>
<reference evidence="2" key="1">
    <citation type="journal article" date="2014" name="Int. J. Syst. Evol. Microbiol.">
        <title>Complete genome of a new Firmicutes species belonging to the dominant human colonic microbiota ('Ruminococcus bicirculans') reveals two chromosomes and a selective capacity to utilize plant glucans.</title>
        <authorList>
            <consortium name="NISC Comparative Sequencing Program"/>
            <person name="Wegmann U."/>
            <person name="Louis P."/>
            <person name="Goesmann A."/>
            <person name="Henrissat B."/>
            <person name="Duncan S.H."/>
            <person name="Flint H.J."/>
        </authorList>
    </citation>
    <scope>NUCLEOTIDE SEQUENCE</scope>
    <source>
        <strain evidence="2">NBRC 109915</strain>
    </source>
</reference>
<evidence type="ECO:0000259" key="1">
    <source>
        <dbReference type="Pfam" id="PF01935"/>
    </source>
</evidence>
<dbReference type="InterPro" id="IPR008571">
    <property type="entry name" value="HerA-like"/>
</dbReference>
<comment type="caution">
    <text evidence="2">The sequence shown here is derived from an EMBL/GenBank/DDBJ whole genome shotgun (WGS) entry which is preliminary data.</text>
</comment>
<dbReference type="Gene3D" id="3.40.50.300">
    <property type="entry name" value="P-loop containing nucleotide triphosphate hydrolases"/>
    <property type="match status" value="2"/>
</dbReference>
<dbReference type="Pfam" id="PF01935">
    <property type="entry name" value="DUF87"/>
    <property type="match status" value="1"/>
</dbReference>
<keyword evidence="2" id="KW-0547">Nucleotide-binding</keyword>
<dbReference type="PANTHER" id="PTHR42957:SF1">
    <property type="entry name" value="HELICASE MJ1565-RELATED"/>
    <property type="match status" value="1"/>
</dbReference>
<protein>
    <submittedName>
        <fullName evidence="2">ATP-binding protein</fullName>
    </submittedName>
</protein>
<name>A0ABQ5VD82_9RHOB</name>
<reference evidence="2" key="2">
    <citation type="submission" date="2023-01" db="EMBL/GenBank/DDBJ databases">
        <title>Draft genome sequence of Sulfitobacter pacificus strain NBRC 109915.</title>
        <authorList>
            <person name="Sun Q."/>
            <person name="Mori K."/>
        </authorList>
    </citation>
    <scope>NUCLEOTIDE SEQUENCE</scope>
    <source>
        <strain evidence="2">NBRC 109915</strain>
    </source>
</reference>
<dbReference type="Proteomes" id="UP001161388">
    <property type="component" value="Unassembled WGS sequence"/>
</dbReference>
<evidence type="ECO:0000313" key="3">
    <source>
        <dbReference type="Proteomes" id="UP001161388"/>
    </source>
</evidence>
<dbReference type="EMBL" id="BSNL01000001">
    <property type="protein sequence ID" value="GLQ25455.1"/>
    <property type="molecule type" value="Genomic_DNA"/>
</dbReference>
<sequence length="623" mass="68343">MNDFAVEKGLGIGTVFEVSGNSIKIALDRRITELTRGYQGRSYSVGQLGSVIKLHLGRKLIFATVSLLRLQSDEESVAIAASTGNPLSTMDKRVIEADLLGEAWWDSQDNQLDFKRGISTYPLPLQSVYLMTKSEVELLYASVESSRDDDIDCHVTIGHYVGATRVSCRANIDKLFSQHSAILGSTGAGKSGTVASILHSVLAHEAVVGSPTNPRIVLIDPHGEYGAAFGDDASIYRAYDAPNDAGFEQSNLKLPFWLMSSDEFRSLIVGKTENEATSQSNIVYKALAHARMVEAGLILSAAEVDLATLDAATHPQEPIVRPSENDDEVADRQDAIGKFDRDKPRPFRLSEFVAHIELLQTKRRTNAGWVDETATALQKFSSILDKIRVLQSDARISFLMKDYLNDDPRLQLSDVLSQFVTNGGGEQTKIKIVDISGLPNEVAGPLAGAIARLLFQYKLNQNRAARERDPILLVCEEAHRYVPNRGEAQYAVAQEAVRRIAREGRKYGLGLMLVSQRPSDVEGTVISQCNSWVVLRLSNSQDQQHVSRFLPDSLSNMTSTLSSLPRQEALFVGEAAALPARIKILSLPKGKLPDSNDISFAKGWSEGVPDAKFLNDTADRMQS</sequence>
<evidence type="ECO:0000313" key="2">
    <source>
        <dbReference type="EMBL" id="GLQ25455.1"/>
    </source>
</evidence>
<dbReference type="InterPro" id="IPR027417">
    <property type="entry name" value="P-loop_NTPase"/>
</dbReference>
<accession>A0ABQ5VD82</accession>
<proteinExistence type="predicted"/>
<dbReference type="GO" id="GO:0005524">
    <property type="term" value="F:ATP binding"/>
    <property type="evidence" value="ECO:0007669"/>
    <property type="project" value="UniProtKB-KW"/>
</dbReference>
<gene>
    <name evidence="2" type="ORF">GCM10007927_02580</name>
</gene>
<dbReference type="PANTHER" id="PTHR42957">
    <property type="entry name" value="HELICASE MJ1565-RELATED"/>
    <property type="match status" value="1"/>
</dbReference>
<keyword evidence="3" id="KW-1185">Reference proteome</keyword>